<gene>
    <name evidence="11" type="ORF">J2S08_000171</name>
</gene>
<proteinExistence type="inferred from homology"/>
<evidence type="ECO:0000256" key="8">
    <source>
        <dbReference type="ARBA" id="ARBA00048617"/>
    </source>
</evidence>
<evidence type="ECO:0000256" key="4">
    <source>
        <dbReference type="ARBA" id="ARBA00023239"/>
    </source>
</evidence>
<keyword evidence="5 9" id="KW-0627">Porphyrin biosynthesis</keyword>
<evidence type="ECO:0000256" key="9">
    <source>
        <dbReference type="RuleBase" id="RU366031"/>
    </source>
</evidence>
<reference evidence="11 12" key="1">
    <citation type="submission" date="2023-07" db="EMBL/GenBank/DDBJ databases">
        <title>Genomic Encyclopedia of Type Strains, Phase IV (KMG-IV): sequencing the most valuable type-strain genomes for metagenomic binning, comparative biology and taxonomic classification.</title>
        <authorList>
            <person name="Goeker M."/>
        </authorList>
    </citation>
    <scope>NUCLEOTIDE SEQUENCE [LARGE SCALE GENOMIC DNA]</scope>
    <source>
        <strain evidence="11 12">DSM 23837</strain>
    </source>
</reference>
<comment type="catalytic activity">
    <reaction evidence="8 9">
        <text>hydroxymethylbilane = uroporphyrinogen III + H2O</text>
        <dbReference type="Rhea" id="RHEA:18965"/>
        <dbReference type="ChEBI" id="CHEBI:15377"/>
        <dbReference type="ChEBI" id="CHEBI:57308"/>
        <dbReference type="ChEBI" id="CHEBI:57845"/>
        <dbReference type="EC" id="4.2.1.75"/>
    </reaction>
</comment>
<protein>
    <recommendedName>
        <fullName evidence="7 9">Uroporphyrinogen-III synthase</fullName>
        <ecNumber evidence="3 9">4.2.1.75</ecNumber>
    </recommendedName>
</protein>
<comment type="pathway">
    <text evidence="1 9">Porphyrin-containing compound metabolism; protoporphyrin-IX biosynthesis; coproporphyrinogen-III from 5-aminolevulinate: step 3/4.</text>
</comment>
<dbReference type="EC" id="4.2.1.75" evidence="3 9"/>
<dbReference type="Pfam" id="PF02602">
    <property type="entry name" value="HEM4"/>
    <property type="match status" value="1"/>
</dbReference>
<evidence type="ECO:0000259" key="10">
    <source>
        <dbReference type="Pfam" id="PF02602"/>
    </source>
</evidence>
<feature type="domain" description="Tetrapyrrole biosynthesis uroporphyrinogen III synthase" evidence="10">
    <location>
        <begin position="23"/>
        <end position="251"/>
    </location>
</feature>
<dbReference type="GO" id="GO:0004852">
    <property type="term" value="F:uroporphyrinogen-III synthase activity"/>
    <property type="evidence" value="ECO:0007669"/>
    <property type="project" value="UniProtKB-EC"/>
</dbReference>
<comment type="similarity">
    <text evidence="2 9">Belongs to the uroporphyrinogen-III synthase family.</text>
</comment>
<dbReference type="InterPro" id="IPR036108">
    <property type="entry name" value="4pyrrol_syn_uPrphyn_synt_sf"/>
</dbReference>
<dbReference type="SUPFAM" id="SSF69618">
    <property type="entry name" value="HemD-like"/>
    <property type="match status" value="1"/>
</dbReference>
<comment type="caution">
    <text evidence="11">The sequence shown here is derived from an EMBL/GenBank/DDBJ whole genome shotgun (WGS) entry which is preliminary data.</text>
</comment>
<dbReference type="PANTHER" id="PTHR38042:SF1">
    <property type="entry name" value="UROPORPHYRINOGEN-III SYNTHASE, CHLOROPLASTIC"/>
    <property type="match status" value="1"/>
</dbReference>
<keyword evidence="12" id="KW-1185">Reference proteome</keyword>
<evidence type="ECO:0000256" key="5">
    <source>
        <dbReference type="ARBA" id="ARBA00023244"/>
    </source>
</evidence>
<evidence type="ECO:0000256" key="6">
    <source>
        <dbReference type="ARBA" id="ARBA00037589"/>
    </source>
</evidence>
<dbReference type="PANTHER" id="PTHR38042">
    <property type="entry name" value="UROPORPHYRINOGEN-III SYNTHASE, CHLOROPLASTIC"/>
    <property type="match status" value="1"/>
</dbReference>
<dbReference type="RefSeq" id="WP_307225725.1">
    <property type="nucleotide sequence ID" value="NZ_JAUSTT010000001.1"/>
</dbReference>
<evidence type="ECO:0000313" key="11">
    <source>
        <dbReference type="EMBL" id="MDQ0174340.1"/>
    </source>
</evidence>
<sequence length="262" mass="29733">MKQILPLSGKHVLITRGGERGSQVADKIQHYGGSAVIVPLIDFNLHVDKQEEQFIKQLNEYDWIIFTSKNGVRFFFERLQALSIPFPHSCSDRRFAVVGEKTKEALEAYLVSSAFMPTFYTARDFTKEFFHLHKAKKPLVVKGNLASATIANSFQERNITVDEWIIYETFFPEPSKLKLASLLREKKLDIITFTSPSTFHHFLQVVEEYHLMKEALKPKVVCIGPVTKAAIESHGFVVAASPATYTMEAMVDELAANFTDNE</sequence>
<accession>A0ABT9WM22</accession>
<dbReference type="InterPro" id="IPR003754">
    <property type="entry name" value="4pyrrol_synth_uPrphyn_synth"/>
</dbReference>
<dbReference type="EMBL" id="JAUSTT010000001">
    <property type="protein sequence ID" value="MDQ0174340.1"/>
    <property type="molecule type" value="Genomic_DNA"/>
</dbReference>
<evidence type="ECO:0000256" key="2">
    <source>
        <dbReference type="ARBA" id="ARBA00008133"/>
    </source>
</evidence>
<dbReference type="CDD" id="cd06578">
    <property type="entry name" value="HemD"/>
    <property type="match status" value="1"/>
</dbReference>
<evidence type="ECO:0000256" key="7">
    <source>
        <dbReference type="ARBA" id="ARBA00040167"/>
    </source>
</evidence>
<evidence type="ECO:0000256" key="3">
    <source>
        <dbReference type="ARBA" id="ARBA00013109"/>
    </source>
</evidence>
<evidence type="ECO:0000256" key="1">
    <source>
        <dbReference type="ARBA" id="ARBA00004772"/>
    </source>
</evidence>
<keyword evidence="4 9" id="KW-0456">Lyase</keyword>
<organism evidence="11 12">
    <name type="scientific">Bacillus chungangensis</name>
    <dbReference type="NCBI Taxonomy" id="587633"/>
    <lineage>
        <taxon>Bacteria</taxon>
        <taxon>Bacillati</taxon>
        <taxon>Bacillota</taxon>
        <taxon>Bacilli</taxon>
        <taxon>Bacillales</taxon>
        <taxon>Bacillaceae</taxon>
        <taxon>Bacillus</taxon>
    </lineage>
</organism>
<comment type="function">
    <text evidence="6 9">Catalyzes cyclization of the linear tetrapyrrole, hydroxymethylbilane, to the macrocyclic uroporphyrinogen III.</text>
</comment>
<dbReference type="Gene3D" id="3.40.50.10090">
    <property type="match status" value="2"/>
</dbReference>
<dbReference type="Proteomes" id="UP001223586">
    <property type="component" value="Unassembled WGS sequence"/>
</dbReference>
<evidence type="ECO:0000313" key="12">
    <source>
        <dbReference type="Proteomes" id="UP001223586"/>
    </source>
</evidence>
<name>A0ABT9WM22_9BACI</name>
<dbReference type="InterPro" id="IPR039793">
    <property type="entry name" value="UROS/Hem4"/>
</dbReference>